<dbReference type="SMART" id="SM00487">
    <property type="entry name" value="DEXDc"/>
    <property type="match status" value="1"/>
</dbReference>
<feature type="compositionally biased region" description="Basic and acidic residues" evidence="3">
    <location>
        <begin position="773"/>
        <end position="783"/>
    </location>
</feature>
<dbReference type="Pfam" id="PF00270">
    <property type="entry name" value="DEAD"/>
    <property type="match status" value="1"/>
</dbReference>
<dbReference type="InterPro" id="IPR001650">
    <property type="entry name" value="Helicase_C-like"/>
</dbReference>
<dbReference type="InterPro" id="IPR012337">
    <property type="entry name" value="RNaseH-like_sf"/>
</dbReference>
<dbReference type="Pfam" id="PF00929">
    <property type="entry name" value="RNase_T"/>
    <property type="match status" value="1"/>
</dbReference>
<comment type="caution">
    <text evidence="6">The sequence shown here is derived from an EMBL/GenBank/DDBJ whole genome shotgun (WGS) entry which is preliminary data.</text>
</comment>
<dbReference type="GO" id="GO:0004386">
    <property type="term" value="F:helicase activity"/>
    <property type="evidence" value="ECO:0007669"/>
    <property type="project" value="UniProtKB-KW"/>
</dbReference>
<evidence type="ECO:0000256" key="1">
    <source>
        <dbReference type="ARBA" id="ARBA00022741"/>
    </source>
</evidence>
<feature type="compositionally biased region" description="Low complexity" evidence="3">
    <location>
        <begin position="805"/>
        <end position="817"/>
    </location>
</feature>
<keyword evidence="6" id="KW-0378">Hydrolase</keyword>
<dbReference type="Gene3D" id="3.40.50.10190">
    <property type="entry name" value="BRCT domain"/>
    <property type="match status" value="1"/>
</dbReference>
<evidence type="ECO:0000256" key="2">
    <source>
        <dbReference type="ARBA" id="ARBA00022840"/>
    </source>
</evidence>
<dbReference type="InterPro" id="IPR014001">
    <property type="entry name" value="Helicase_ATP-bd"/>
</dbReference>
<dbReference type="Pfam" id="PF00271">
    <property type="entry name" value="Helicase_C"/>
    <property type="match status" value="1"/>
</dbReference>
<protein>
    <submittedName>
        <fullName evidence="6">DEAD/DEAH box helicase</fullName>
    </submittedName>
</protein>
<evidence type="ECO:0000259" key="5">
    <source>
        <dbReference type="PROSITE" id="PS51194"/>
    </source>
</evidence>
<dbReference type="SUPFAM" id="SSF52113">
    <property type="entry name" value="BRCT domain"/>
    <property type="match status" value="1"/>
</dbReference>
<keyword evidence="7" id="KW-1185">Reference proteome</keyword>
<feature type="domain" description="Helicase ATP-binding" evidence="4">
    <location>
        <begin position="44"/>
        <end position="242"/>
    </location>
</feature>
<name>A0ABT9I9Y1_9ACTN</name>
<dbReference type="SMART" id="SM00490">
    <property type="entry name" value="HELICc"/>
    <property type="match status" value="1"/>
</dbReference>
<organism evidence="6 7">
    <name type="scientific">Blastococcus carthaginiensis</name>
    <dbReference type="NCBI Taxonomy" id="3050034"/>
    <lineage>
        <taxon>Bacteria</taxon>
        <taxon>Bacillati</taxon>
        <taxon>Actinomycetota</taxon>
        <taxon>Actinomycetes</taxon>
        <taxon>Geodermatophilales</taxon>
        <taxon>Geodermatophilaceae</taxon>
        <taxon>Blastococcus</taxon>
    </lineage>
</organism>
<dbReference type="PANTHER" id="PTHR47962">
    <property type="entry name" value="ATP-DEPENDENT HELICASE LHR-RELATED-RELATED"/>
    <property type="match status" value="1"/>
</dbReference>
<dbReference type="SUPFAM" id="SSF52540">
    <property type="entry name" value="P-loop containing nucleoside triphosphate hydrolases"/>
    <property type="match status" value="1"/>
</dbReference>
<dbReference type="InterPro" id="IPR027417">
    <property type="entry name" value="P-loop_NTPase"/>
</dbReference>
<accession>A0ABT9I9Y1</accession>
<evidence type="ECO:0000313" key="7">
    <source>
        <dbReference type="Proteomes" id="UP001233673"/>
    </source>
</evidence>
<dbReference type="InterPro" id="IPR011545">
    <property type="entry name" value="DEAD/DEAH_box_helicase_dom"/>
</dbReference>
<proteinExistence type="predicted"/>
<evidence type="ECO:0000259" key="4">
    <source>
        <dbReference type="PROSITE" id="PS51192"/>
    </source>
</evidence>
<keyword evidence="1" id="KW-0547">Nucleotide-binding</keyword>
<dbReference type="InterPro" id="IPR052511">
    <property type="entry name" value="ATP-dep_Helicase"/>
</dbReference>
<reference evidence="7" key="1">
    <citation type="submission" date="2023-05" db="EMBL/GenBank/DDBJ databases">
        <title>Draft genome of Pseudofrankia sp. BMG5.37.</title>
        <authorList>
            <person name="Gtari M."/>
            <person name="Ghodhbane F."/>
            <person name="Sbissi I."/>
        </authorList>
    </citation>
    <scope>NUCLEOTIDE SEQUENCE [LARGE SCALE GENOMIC DNA]</scope>
    <source>
        <strain evidence="7">BMG 814</strain>
    </source>
</reference>
<keyword evidence="6" id="KW-0347">Helicase</keyword>
<dbReference type="Gene3D" id="3.30.420.10">
    <property type="entry name" value="Ribonuclease H-like superfamily/Ribonuclease H"/>
    <property type="match status" value="1"/>
</dbReference>
<dbReference type="SUPFAM" id="SSF53098">
    <property type="entry name" value="Ribonuclease H-like"/>
    <property type="match status" value="1"/>
</dbReference>
<keyword evidence="2" id="KW-0067">ATP-binding</keyword>
<dbReference type="PROSITE" id="PS51192">
    <property type="entry name" value="HELICASE_ATP_BIND_1"/>
    <property type="match status" value="1"/>
</dbReference>
<dbReference type="PANTHER" id="PTHR47962:SF5">
    <property type="entry name" value="ATP-DEPENDENT HELICASE LHR-RELATED"/>
    <property type="match status" value="1"/>
</dbReference>
<dbReference type="CDD" id="cd06127">
    <property type="entry name" value="DEDDh"/>
    <property type="match status" value="1"/>
</dbReference>
<feature type="region of interest" description="Disordered" evidence="3">
    <location>
        <begin position="773"/>
        <end position="839"/>
    </location>
</feature>
<dbReference type="SMART" id="SM00479">
    <property type="entry name" value="EXOIII"/>
    <property type="match status" value="1"/>
</dbReference>
<evidence type="ECO:0000313" key="6">
    <source>
        <dbReference type="EMBL" id="MDP5182378.1"/>
    </source>
</evidence>
<evidence type="ECO:0000256" key="3">
    <source>
        <dbReference type="SAM" id="MobiDB-lite"/>
    </source>
</evidence>
<dbReference type="EMBL" id="JASNFN010000004">
    <property type="protein sequence ID" value="MDP5182378.1"/>
    <property type="molecule type" value="Genomic_DNA"/>
</dbReference>
<dbReference type="CDD" id="cd17748">
    <property type="entry name" value="BRCT_DNA_ligase_like"/>
    <property type="match status" value="1"/>
</dbReference>
<dbReference type="Proteomes" id="UP001233673">
    <property type="component" value="Unassembled WGS sequence"/>
</dbReference>
<feature type="domain" description="Helicase C-terminal" evidence="5">
    <location>
        <begin position="295"/>
        <end position="448"/>
    </location>
</feature>
<dbReference type="InterPro" id="IPR036397">
    <property type="entry name" value="RNaseH_sf"/>
</dbReference>
<dbReference type="InterPro" id="IPR013520">
    <property type="entry name" value="Ribonucl_H"/>
</dbReference>
<sequence>MTGTAGEAAGHQSSAFVELHPRIQRWIWEQNWTELRDAQERAVRPILAGDRDVIISAATAAGKTEAAFLPISSSLLVARESAADVRGQRDACSEQQRAASGVQALYVSPLKALINDQYGRLDALCEHLDMPVHRWHGDVPGSRKAKVLSDPDGILLITPESLEALLVVHGPKVARILGGLRYVVIDEMHSFLGTERGMQLQSLLHRVELAVRRRVPRIGLSATLGDMDGAAAYLRPGAGPRVTVITSVDDTQELKLQLRGYEALPPQLSARQAEHAEASGRDVEAEEVTEGHQLAIADHLYRTLRGTDNLVFANSRRDVEIYADLLQRRSKREHVPNEFIPHHGSLSKELREFAESRLKDRGTPVSAICTSTLEMGIDIGSVTSIAQLGAPQSVASMRQRLGRSGRRGGGATMRLYVTEPQVSPQTPPSDALRTELVQSVAMVNLLLGRWNEAPNSGGLHLSTLVQQLLSLIAQHGGVTPVEAYRVLCETGPFAAVARDTFKRLLRALADERVDLLMQASDGLLLHGQAGERLVNHYSFYAAFRTGEEYRLIASGRTLGTLPVDYPLMPGSLLIFGGRRWKVLAVDSHEKVIELIRSSGGRPPTFAGAGAAVADRIRQEMRRVYLSVDVPTYLDATAVQLLTEGRNNFARYGLGADPLLTIGADTLIFPWRGDRVCSTLAVALTAAGIDVAQDGVCLTMSNCTRDQALSRLAELVEQGAPEPALLAARVDNKIVEKYDEQLSEELLNEGFAARSLDVEGAWEAARQLLQEARDVAADRPDDARSTPAAVPSSMPAANVSAHDVSARPAAAEAPRLAPTTSAAGAGRRPHGRPELGTTPFAVVDVETTGFSPRLHDRIVEIAIVRTTPDGTIEDSWSTLLNPQRDLGPTHVHGIRGADVLDAPRFLDVAGDVANRLDGAVVVAHNARFDLGFVSSEFTRLGAAPPTWPALCTLALSYRLGAFGGGRLADCLAAESLTHPGEHTALGDATATAELLGVYLRRAGGGTLTDLGCVPDAWPEPPSWSVWPIGGPVRPRSSRSRPEASPLVTLIRHLPAHNVGGATKPADTAAYLDVLSRALEDRRLDSAEVQTLADTAQAWGLSRSDVHRAHMNYLEALALTALGDGVVTDLEAEDLADVAAALGFGVGEIAAALHAARTRTPSQSRSEDLRGLGVCFTGALQTRIQGQPITRDQAHGLARAAGLVVHERVTKALDVLVAADAESLSGKAEKARSYGTRIMTETNFWHAIGRS</sequence>
<gene>
    <name evidence="6" type="ORF">QOZ88_06985</name>
</gene>
<dbReference type="Gene3D" id="3.40.50.300">
    <property type="entry name" value="P-loop containing nucleotide triphosphate hydrolases"/>
    <property type="match status" value="2"/>
</dbReference>
<dbReference type="PROSITE" id="PS51194">
    <property type="entry name" value="HELICASE_CTER"/>
    <property type="match status" value="1"/>
</dbReference>
<dbReference type="RefSeq" id="WP_305999070.1">
    <property type="nucleotide sequence ID" value="NZ_JASNFN010000004.1"/>
</dbReference>
<dbReference type="InterPro" id="IPR036420">
    <property type="entry name" value="BRCT_dom_sf"/>
</dbReference>